<dbReference type="Proteomes" id="UP000765509">
    <property type="component" value="Unassembled WGS sequence"/>
</dbReference>
<accession>A0A9Q3K1S4</accession>
<evidence type="ECO:0000313" key="3">
    <source>
        <dbReference type="Proteomes" id="UP000765509"/>
    </source>
</evidence>
<sequence>MNRVFSSSQPTAQISMPVSANMNPSEIWRVVDVNQIKHIHFGRVAIYSSTRLLIALVEFRPFTTMSEVKVKVWDESSQFLFHEKRFTDPIATNGALLEVFMFAIGWRKCSTNNEQFGLYGSVGKIENAKDEWRNRGANISLVGCILVNYEGNIPPYQGACEFASTLTFTMNGFKNSPHLDKDASLYASGWWFQADKRTDQIQRDASKRCTGGKLIFPNKHFCIDLSTCHGLIQVVWASSTFVHYNHTAQEKESTTLVGMSAQCSRRLEKTICQKSHGYYEIGERAGYQKRDGHTISFQFKECGDLHNANASNANAYACAGSDNAKSSSRLCGLLTLHMQIIMIVQAPDNSKSSLRRCRLPRPPTEFLTFCRFPTI</sequence>
<dbReference type="EMBL" id="AVOT02091224">
    <property type="protein sequence ID" value="MBW0573028.1"/>
    <property type="molecule type" value="Genomic_DNA"/>
</dbReference>
<name>A0A9Q3K1S4_9BASI</name>
<dbReference type="InterPro" id="IPR046798">
    <property type="entry name" value="2OG-FeII_Oxy_6"/>
</dbReference>
<reference evidence="2" key="1">
    <citation type="submission" date="2021-03" db="EMBL/GenBank/DDBJ databases">
        <title>Draft genome sequence of rust myrtle Austropuccinia psidii MF-1, a brazilian biotype.</title>
        <authorList>
            <person name="Quecine M.C."/>
            <person name="Pachon D.M.R."/>
            <person name="Bonatelli M.L."/>
            <person name="Correr F.H."/>
            <person name="Franceschini L.M."/>
            <person name="Leite T.F."/>
            <person name="Margarido G.R.A."/>
            <person name="Almeida C.A."/>
            <person name="Ferrarezi J.A."/>
            <person name="Labate C.A."/>
        </authorList>
    </citation>
    <scope>NUCLEOTIDE SEQUENCE</scope>
    <source>
        <strain evidence="2">MF-1</strain>
    </source>
</reference>
<gene>
    <name evidence="2" type="ORF">O181_112743</name>
</gene>
<protein>
    <recommendedName>
        <fullName evidence="1">Tet-like 2OG-Fe(II) oxygenase domain-containing protein</fullName>
    </recommendedName>
</protein>
<proteinExistence type="predicted"/>
<dbReference type="OrthoDB" id="2503998at2759"/>
<evidence type="ECO:0000259" key="1">
    <source>
        <dbReference type="Pfam" id="PF20515"/>
    </source>
</evidence>
<evidence type="ECO:0000313" key="2">
    <source>
        <dbReference type="EMBL" id="MBW0573028.1"/>
    </source>
</evidence>
<feature type="domain" description="Tet-like 2OG-Fe(II) oxygenase" evidence="1">
    <location>
        <begin position="71"/>
        <end position="131"/>
    </location>
</feature>
<comment type="caution">
    <text evidence="2">The sequence shown here is derived from an EMBL/GenBank/DDBJ whole genome shotgun (WGS) entry which is preliminary data.</text>
</comment>
<keyword evidence="3" id="KW-1185">Reference proteome</keyword>
<dbReference type="AlphaFoldDB" id="A0A9Q3K1S4"/>
<organism evidence="2 3">
    <name type="scientific">Austropuccinia psidii MF-1</name>
    <dbReference type="NCBI Taxonomy" id="1389203"/>
    <lineage>
        <taxon>Eukaryota</taxon>
        <taxon>Fungi</taxon>
        <taxon>Dikarya</taxon>
        <taxon>Basidiomycota</taxon>
        <taxon>Pucciniomycotina</taxon>
        <taxon>Pucciniomycetes</taxon>
        <taxon>Pucciniales</taxon>
        <taxon>Sphaerophragmiaceae</taxon>
        <taxon>Austropuccinia</taxon>
    </lineage>
</organism>
<dbReference type="Pfam" id="PF20515">
    <property type="entry name" value="2OG-FeII_Oxy_6"/>
    <property type="match status" value="2"/>
</dbReference>
<feature type="domain" description="Tet-like 2OG-Fe(II) oxygenase" evidence="1">
    <location>
        <begin position="159"/>
        <end position="244"/>
    </location>
</feature>